<keyword evidence="2" id="KW-1185">Reference proteome</keyword>
<evidence type="ECO:0000313" key="2">
    <source>
        <dbReference type="Proteomes" id="UP001218188"/>
    </source>
</evidence>
<dbReference type="Proteomes" id="UP001218188">
    <property type="component" value="Unassembled WGS sequence"/>
</dbReference>
<protein>
    <submittedName>
        <fullName evidence="1">Uncharacterized protein</fullName>
    </submittedName>
</protein>
<accession>A0AAD6S4B2</accession>
<reference evidence="1" key="1">
    <citation type="submission" date="2023-03" db="EMBL/GenBank/DDBJ databases">
        <title>Massive genome expansion in bonnet fungi (Mycena s.s.) driven by repeated elements and novel gene families across ecological guilds.</title>
        <authorList>
            <consortium name="Lawrence Berkeley National Laboratory"/>
            <person name="Harder C.B."/>
            <person name="Miyauchi S."/>
            <person name="Viragh M."/>
            <person name="Kuo A."/>
            <person name="Thoen E."/>
            <person name="Andreopoulos B."/>
            <person name="Lu D."/>
            <person name="Skrede I."/>
            <person name="Drula E."/>
            <person name="Henrissat B."/>
            <person name="Morin E."/>
            <person name="Kohler A."/>
            <person name="Barry K."/>
            <person name="LaButti K."/>
            <person name="Morin E."/>
            <person name="Salamov A."/>
            <person name="Lipzen A."/>
            <person name="Mereny Z."/>
            <person name="Hegedus B."/>
            <person name="Baldrian P."/>
            <person name="Stursova M."/>
            <person name="Weitz H."/>
            <person name="Taylor A."/>
            <person name="Grigoriev I.V."/>
            <person name="Nagy L.G."/>
            <person name="Martin F."/>
            <person name="Kauserud H."/>
        </authorList>
    </citation>
    <scope>NUCLEOTIDE SEQUENCE</scope>
    <source>
        <strain evidence="1">CBHHK200</strain>
    </source>
</reference>
<sequence length="212" mass="22907">MGSSISAMINQQQAEMKAQAQDQLNALLTMADLKYQNFLGTVKEKMDRSTVPVDKILILDHSVHAGVTNNADNLKKTVSTAGKAFASGEVLDGVTAVISAGLDAVFGNVQANESEHSTYVITCGDLGGIMRIDIDIFCYTYTSTALTKVTNNVVNVSYAISSVDVSQLDAETIRGIVQTCYGEAVPLEQLKAIYEEILAAYKADHKKPPRRR</sequence>
<comment type="caution">
    <text evidence="1">The sequence shown here is derived from an EMBL/GenBank/DDBJ whole genome shotgun (WGS) entry which is preliminary data.</text>
</comment>
<dbReference type="AlphaFoldDB" id="A0AAD6S4B2"/>
<name>A0AAD6S4B2_9AGAR</name>
<evidence type="ECO:0000313" key="1">
    <source>
        <dbReference type="EMBL" id="KAJ7020833.1"/>
    </source>
</evidence>
<proteinExistence type="predicted"/>
<dbReference type="EMBL" id="JARJCM010000249">
    <property type="protein sequence ID" value="KAJ7020833.1"/>
    <property type="molecule type" value="Genomic_DNA"/>
</dbReference>
<gene>
    <name evidence="1" type="ORF">C8F04DRAFT_1241699</name>
</gene>
<organism evidence="1 2">
    <name type="scientific">Mycena alexandri</name>
    <dbReference type="NCBI Taxonomy" id="1745969"/>
    <lineage>
        <taxon>Eukaryota</taxon>
        <taxon>Fungi</taxon>
        <taxon>Dikarya</taxon>
        <taxon>Basidiomycota</taxon>
        <taxon>Agaricomycotina</taxon>
        <taxon>Agaricomycetes</taxon>
        <taxon>Agaricomycetidae</taxon>
        <taxon>Agaricales</taxon>
        <taxon>Marasmiineae</taxon>
        <taxon>Mycenaceae</taxon>
        <taxon>Mycena</taxon>
    </lineage>
</organism>